<evidence type="ECO:0000313" key="1">
    <source>
        <dbReference type="EMBL" id="QMV43723.1"/>
    </source>
</evidence>
<proteinExistence type="predicted"/>
<name>A0A7G5C3D9_9BACL</name>
<reference evidence="1 2" key="1">
    <citation type="submission" date="2019-07" db="EMBL/GenBank/DDBJ databases">
        <authorList>
            <person name="Kim J.K."/>
            <person name="Cheong H.-M."/>
            <person name="Choi Y."/>
            <person name="Hwang K.J."/>
            <person name="Lee S."/>
            <person name="Choi C."/>
        </authorList>
    </citation>
    <scope>NUCLEOTIDE SEQUENCE [LARGE SCALE GENOMIC DNA]</scope>
    <source>
        <strain evidence="1 2">KS 22</strain>
    </source>
</reference>
<dbReference type="AlphaFoldDB" id="A0A7G5C3D9"/>
<accession>A0A7G5C3D9</accession>
<evidence type="ECO:0000313" key="2">
    <source>
        <dbReference type="Proteomes" id="UP000515679"/>
    </source>
</evidence>
<dbReference type="RefSeq" id="WP_182299962.1">
    <property type="nucleotide sequence ID" value="NZ_CP041969.1"/>
</dbReference>
<gene>
    <name evidence="1" type="ORF">FPL14_23030</name>
</gene>
<organism evidence="1 2">
    <name type="scientific">Cohnella cholangitidis</name>
    <dbReference type="NCBI Taxonomy" id="2598458"/>
    <lineage>
        <taxon>Bacteria</taxon>
        <taxon>Bacillati</taxon>
        <taxon>Bacillota</taxon>
        <taxon>Bacilli</taxon>
        <taxon>Bacillales</taxon>
        <taxon>Paenibacillaceae</taxon>
        <taxon>Cohnella</taxon>
    </lineage>
</organism>
<keyword evidence="2" id="KW-1185">Reference proteome</keyword>
<dbReference type="Proteomes" id="UP000515679">
    <property type="component" value="Chromosome"/>
</dbReference>
<sequence>MKAGEEGWFSTFELPPKTAMLVKEEKEKKHFVRMDKQANGNYIVKYRGLTEAEKADKKRQEKMMKNIVG</sequence>
<protein>
    <submittedName>
        <fullName evidence="1">Uncharacterized protein</fullName>
    </submittedName>
</protein>
<dbReference type="KEGG" id="cchl:FPL14_23030"/>
<dbReference type="EMBL" id="CP041969">
    <property type="protein sequence ID" value="QMV43723.1"/>
    <property type="molecule type" value="Genomic_DNA"/>
</dbReference>